<dbReference type="Proteomes" id="UP001338125">
    <property type="component" value="Unassembled WGS sequence"/>
</dbReference>
<dbReference type="InterPro" id="IPR021765">
    <property type="entry name" value="UstYa-like"/>
</dbReference>
<keyword evidence="4" id="KW-1133">Transmembrane helix</keyword>
<keyword evidence="6" id="KW-1185">Reference proteome</keyword>
<gene>
    <name evidence="5" type="ORF">PT974_01864</name>
</gene>
<evidence type="ECO:0000256" key="2">
    <source>
        <dbReference type="ARBA" id="ARBA00023002"/>
    </source>
</evidence>
<dbReference type="EMBL" id="JAVFKD010000002">
    <property type="protein sequence ID" value="KAK5996529.1"/>
    <property type="molecule type" value="Genomic_DNA"/>
</dbReference>
<evidence type="ECO:0000313" key="6">
    <source>
        <dbReference type="Proteomes" id="UP001338125"/>
    </source>
</evidence>
<evidence type="ECO:0000256" key="1">
    <source>
        <dbReference type="ARBA" id="ARBA00004685"/>
    </source>
</evidence>
<proteinExistence type="inferred from homology"/>
<dbReference type="PANTHER" id="PTHR33365:SF11">
    <property type="entry name" value="TAT PATHWAY SIGNAL SEQUENCE"/>
    <property type="match status" value="1"/>
</dbReference>
<evidence type="ECO:0000256" key="4">
    <source>
        <dbReference type="SAM" id="Phobius"/>
    </source>
</evidence>
<comment type="caution">
    <text evidence="5">The sequence shown here is derived from an EMBL/GenBank/DDBJ whole genome shotgun (WGS) entry which is preliminary data.</text>
</comment>
<comment type="similarity">
    <text evidence="3">Belongs to the ustYa family.</text>
</comment>
<dbReference type="Pfam" id="PF11807">
    <property type="entry name" value="UstYa"/>
    <property type="match status" value="1"/>
</dbReference>
<protein>
    <submittedName>
        <fullName evidence="5">Oxidase ustYa</fullName>
    </submittedName>
</protein>
<feature type="transmembrane region" description="Helical" evidence="4">
    <location>
        <begin position="56"/>
        <end position="76"/>
    </location>
</feature>
<comment type="pathway">
    <text evidence="1">Mycotoxin biosynthesis.</text>
</comment>
<keyword evidence="2" id="KW-0560">Oxidoreductase</keyword>
<name>A0ABR0SWY4_9HYPO</name>
<evidence type="ECO:0000256" key="3">
    <source>
        <dbReference type="ARBA" id="ARBA00035112"/>
    </source>
</evidence>
<keyword evidence="4" id="KW-0472">Membrane</keyword>
<reference evidence="5 6" key="1">
    <citation type="submission" date="2024-01" db="EMBL/GenBank/DDBJ databases">
        <title>Complete genome of Cladobotryum mycophilum ATHUM6906.</title>
        <authorList>
            <person name="Christinaki A.C."/>
            <person name="Myridakis A.I."/>
            <person name="Kouvelis V.N."/>
        </authorList>
    </citation>
    <scope>NUCLEOTIDE SEQUENCE [LARGE SCALE GENOMIC DNA]</scope>
    <source>
        <strain evidence="5 6">ATHUM6906</strain>
    </source>
</reference>
<dbReference type="PANTHER" id="PTHR33365">
    <property type="entry name" value="YALI0B05434P"/>
    <property type="match status" value="1"/>
</dbReference>
<sequence length="249" mass="28167">MHPDSTQYVAIHDGTSRSSEDSLTLAEVEKQSLFDPRSRSGLPPRKGSKIWSRESISWIISGILALVNLALLVAFLRERKETEIEPQKSWLPPENPLTSLFEFQTVFGAPLNNESEAAWNELMPIGRGFVVIKNDTVLPDQPGLNQSIVEQKAMVSVFHQLHCLYMAREGYYSAVEGKMDHVSKAHLTHCFDYLRQTIMCFGDTTLEWLPAPPNDTGSTGWGFEHTCRDFKAISEWAEENRLKTTFGIH</sequence>
<accession>A0ABR0SWY4</accession>
<keyword evidence="4" id="KW-0812">Transmembrane</keyword>
<organism evidence="5 6">
    <name type="scientific">Cladobotryum mycophilum</name>
    <dbReference type="NCBI Taxonomy" id="491253"/>
    <lineage>
        <taxon>Eukaryota</taxon>
        <taxon>Fungi</taxon>
        <taxon>Dikarya</taxon>
        <taxon>Ascomycota</taxon>
        <taxon>Pezizomycotina</taxon>
        <taxon>Sordariomycetes</taxon>
        <taxon>Hypocreomycetidae</taxon>
        <taxon>Hypocreales</taxon>
        <taxon>Hypocreaceae</taxon>
        <taxon>Cladobotryum</taxon>
    </lineage>
</organism>
<evidence type="ECO:0000313" key="5">
    <source>
        <dbReference type="EMBL" id="KAK5996529.1"/>
    </source>
</evidence>